<dbReference type="Pfam" id="PF01498">
    <property type="entry name" value="HTH_Tnp_Tc3_2"/>
    <property type="match status" value="1"/>
</dbReference>
<dbReference type="InterPro" id="IPR009057">
    <property type="entry name" value="Homeodomain-like_sf"/>
</dbReference>
<dbReference type="InterPro" id="IPR002492">
    <property type="entry name" value="Transposase_Tc1-like"/>
</dbReference>
<keyword evidence="3" id="KW-1185">Reference proteome</keyword>
<dbReference type="SUPFAM" id="SSF46689">
    <property type="entry name" value="Homeodomain-like"/>
    <property type="match status" value="1"/>
</dbReference>
<gene>
    <name evidence="4" type="primary">LOC136088139</name>
</gene>
<protein>
    <submittedName>
        <fullName evidence="4">Uncharacterized protein LOC136088139</fullName>
    </submittedName>
</protein>
<feature type="region of interest" description="Disordered" evidence="1">
    <location>
        <begin position="52"/>
        <end position="71"/>
    </location>
</feature>
<dbReference type="GeneID" id="136088139"/>
<feature type="domain" description="Transposase Tc1-like" evidence="2">
    <location>
        <begin position="71"/>
        <end position="133"/>
    </location>
</feature>
<name>A0ABM4D0V9_HYDVU</name>
<sequence length="133" mass="15440">MGRKSVSSEIKWQVIGMARTKNHTNVQIGKILHVSEYCVRKTIKTWELTKDISDMPRSGRPSKLSNRDKSGIFRMSRENPRLSYKKLAQIFNKSKNNPKVSREHVRRTLMDKGIGTYIAARKPILSITDKRKR</sequence>
<evidence type="ECO:0000313" key="3">
    <source>
        <dbReference type="Proteomes" id="UP001652625"/>
    </source>
</evidence>
<evidence type="ECO:0000256" key="1">
    <source>
        <dbReference type="SAM" id="MobiDB-lite"/>
    </source>
</evidence>
<reference evidence="4" key="1">
    <citation type="submission" date="2025-08" db="UniProtKB">
        <authorList>
            <consortium name="RefSeq"/>
        </authorList>
    </citation>
    <scope>IDENTIFICATION</scope>
</reference>
<accession>A0ABM4D0V9</accession>
<dbReference type="RefSeq" id="XP_065667874.1">
    <property type="nucleotide sequence ID" value="XM_065811802.1"/>
</dbReference>
<evidence type="ECO:0000313" key="4">
    <source>
        <dbReference type="RefSeq" id="XP_065667874.1"/>
    </source>
</evidence>
<dbReference type="Proteomes" id="UP001652625">
    <property type="component" value="Chromosome 12"/>
</dbReference>
<evidence type="ECO:0000259" key="2">
    <source>
        <dbReference type="Pfam" id="PF01498"/>
    </source>
</evidence>
<organism evidence="3 4">
    <name type="scientific">Hydra vulgaris</name>
    <name type="common">Hydra</name>
    <name type="synonym">Hydra attenuata</name>
    <dbReference type="NCBI Taxonomy" id="6087"/>
    <lineage>
        <taxon>Eukaryota</taxon>
        <taxon>Metazoa</taxon>
        <taxon>Cnidaria</taxon>
        <taxon>Hydrozoa</taxon>
        <taxon>Hydroidolina</taxon>
        <taxon>Anthoathecata</taxon>
        <taxon>Aplanulata</taxon>
        <taxon>Hydridae</taxon>
        <taxon>Hydra</taxon>
    </lineage>
</organism>
<proteinExistence type="predicted"/>